<keyword evidence="10" id="KW-1185">Reference proteome</keyword>
<evidence type="ECO:0000256" key="4">
    <source>
        <dbReference type="ARBA" id="ARBA00022786"/>
    </source>
</evidence>
<dbReference type="InterPro" id="IPR001394">
    <property type="entry name" value="Peptidase_C19_UCH"/>
</dbReference>
<feature type="region of interest" description="Disordered" evidence="7">
    <location>
        <begin position="86"/>
        <end position="127"/>
    </location>
</feature>
<feature type="region of interest" description="Disordered" evidence="7">
    <location>
        <begin position="368"/>
        <end position="405"/>
    </location>
</feature>
<evidence type="ECO:0000256" key="7">
    <source>
        <dbReference type="SAM" id="MobiDB-lite"/>
    </source>
</evidence>
<feature type="domain" description="USP" evidence="8">
    <location>
        <begin position="439"/>
        <end position="841"/>
    </location>
</feature>
<dbReference type="FunCoup" id="A0A1E5RVA7">
    <property type="interactions" value="838"/>
</dbReference>
<dbReference type="Pfam" id="PF00443">
    <property type="entry name" value="UCH"/>
    <property type="match status" value="1"/>
</dbReference>
<reference evidence="10" key="1">
    <citation type="journal article" date="2016" name="Genome Announc.">
        <title>Genome sequences of three species of Hanseniaspora isolated from spontaneous wine fermentations.</title>
        <authorList>
            <person name="Sternes P.R."/>
            <person name="Lee D."/>
            <person name="Kutyna D.R."/>
            <person name="Borneman A.R."/>
        </authorList>
    </citation>
    <scope>NUCLEOTIDE SEQUENCE [LARGE SCALE GENOMIC DNA]</scope>
    <source>
        <strain evidence="10">AWRI3579</strain>
    </source>
</reference>
<dbReference type="GO" id="GO:0004843">
    <property type="term" value="F:cysteine-type deubiquitinase activity"/>
    <property type="evidence" value="ECO:0007669"/>
    <property type="project" value="UniProtKB-EC"/>
</dbReference>
<evidence type="ECO:0000256" key="2">
    <source>
        <dbReference type="ARBA" id="ARBA00012759"/>
    </source>
</evidence>
<feature type="region of interest" description="Disordered" evidence="7">
    <location>
        <begin position="260"/>
        <end position="346"/>
    </location>
</feature>
<keyword evidence="3" id="KW-0645">Protease</keyword>
<dbReference type="Proteomes" id="UP000095728">
    <property type="component" value="Unassembled WGS sequence"/>
</dbReference>
<dbReference type="PANTHER" id="PTHR24006">
    <property type="entry name" value="UBIQUITIN CARBOXYL-TERMINAL HYDROLASE"/>
    <property type="match status" value="1"/>
</dbReference>
<evidence type="ECO:0000256" key="5">
    <source>
        <dbReference type="ARBA" id="ARBA00022801"/>
    </source>
</evidence>
<dbReference type="Gene3D" id="3.90.70.10">
    <property type="entry name" value="Cysteine proteinases"/>
    <property type="match status" value="1"/>
</dbReference>
<feature type="compositionally biased region" description="Low complexity" evidence="7">
    <location>
        <begin position="117"/>
        <end position="127"/>
    </location>
</feature>
<comment type="caution">
    <text evidence="9">The sequence shown here is derived from an EMBL/GenBank/DDBJ whole genome shotgun (WGS) entry which is preliminary data.</text>
</comment>
<feature type="compositionally biased region" description="Low complexity" evidence="7">
    <location>
        <begin position="376"/>
        <end position="387"/>
    </location>
</feature>
<dbReference type="PROSITE" id="PS00973">
    <property type="entry name" value="USP_2"/>
    <property type="match status" value="1"/>
</dbReference>
<keyword evidence="4" id="KW-0833">Ubl conjugation pathway</keyword>
<dbReference type="InterPro" id="IPR038765">
    <property type="entry name" value="Papain-like_cys_pep_sf"/>
</dbReference>
<dbReference type="GO" id="GO:0006508">
    <property type="term" value="P:proteolysis"/>
    <property type="evidence" value="ECO:0007669"/>
    <property type="project" value="UniProtKB-KW"/>
</dbReference>
<evidence type="ECO:0000256" key="6">
    <source>
        <dbReference type="ARBA" id="ARBA00022807"/>
    </source>
</evidence>
<dbReference type="EMBL" id="LPNM01000003">
    <property type="protein sequence ID" value="OEJ90872.1"/>
    <property type="molecule type" value="Genomic_DNA"/>
</dbReference>
<dbReference type="InParanoid" id="A0A1E5RVA7"/>
<name>A0A1E5RVA7_9ASCO</name>
<evidence type="ECO:0000256" key="1">
    <source>
        <dbReference type="ARBA" id="ARBA00000707"/>
    </source>
</evidence>
<dbReference type="EC" id="3.4.19.12" evidence="2"/>
<keyword evidence="6" id="KW-0788">Thiol protease</keyword>
<dbReference type="SUPFAM" id="SSF54001">
    <property type="entry name" value="Cysteine proteinases"/>
    <property type="match status" value="1"/>
</dbReference>
<dbReference type="OrthoDB" id="3972139at2759"/>
<evidence type="ECO:0000256" key="3">
    <source>
        <dbReference type="ARBA" id="ARBA00022670"/>
    </source>
</evidence>
<dbReference type="PROSITE" id="PS50235">
    <property type="entry name" value="USP_3"/>
    <property type="match status" value="1"/>
</dbReference>
<dbReference type="STRING" id="56408.A0A1E5RVA7"/>
<sequence length="841" mass="94112">MNSNSQISSPQGLPGQIGDAIPKNPYGESNRNPPQMAPYYSPQPQQGQQMVYQVSAAAYGYPDPNYQYYGMPYYNAPNQFAYADGGAYGHHPQQVAHQQRMRQAQPMPPQPQPQSIPPAQHVQQQVQQQVQKQVQKQVAQQAAQQQQQKLRTSPIIREEEMPYKFVAPAKEATGKTLFQFPFFVNANEDDFYAAKLKRNKLREAELKDLPKEVPADIQERLRNAGAGAAAPTSQVATAVATSEVKPEEKPSHLVEAKLESAHENPVSFENGEQEVETNETNVKDNEFTAVNETNNELNKSASPSVEPEAKEADALVKEEKEESKAVKETPVSTPKPSKPESVDWSALASKNAAASTAKKDKKTVSSNATFIPITPPTSASATPSVAPQKKKTAYAPSSPNDQTKQDMGIVSLRSMLIDDYMTYVLKNNVDLLKKSFIPRGIVNISNTCFMSSVLQVLLFCEPFTKLLAVLQAESNDLEDVDCPILKALLKFFDNFHEKKDASISPKEFFDQMRVLSKFKDLRLGQQEDAEEFLTQLLDQLHEELVASIKQLTPSQVEELLKSASDDEYLEHAYLVNLDKYKNAAFFKDDVEGTLRKQIDEHLNMVGSDDEWHVAGKNTNTKNTASKRTTEVEPSPVSLIFGGQTKSVLKNPNNKKEPVSITYDPVQTIQLDISSKDVTTLGEAFEKYNEEETIVFDRNLSNSSKQTFLYKLPEVLMIQLKRFEFVSNDSSKNSEMTNYNQRYGHAKKINKKIEYELNFEIPKTVISDDAEEQKNDYNLTGVIYHHGSTPSSGHYTCDILNKSNGKWYSIDDDKVSESSKADVLKCGGESSKTAYILLYTRA</sequence>
<feature type="compositionally biased region" description="Polar residues" evidence="7">
    <location>
        <begin position="288"/>
        <end position="303"/>
    </location>
</feature>
<dbReference type="GO" id="GO:0016579">
    <property type="term" value="P:protein deubiquitination"/>
    <property type="evidence" value="ECO:0007669"/>
    <property type="project" value="InterPro"/>
</dbReference>
<accession>A0A1E5RVA7</accession>
<dbReference type="AlphaFoldDB" id="A0A1E5RVA7"/>
<evidence type="ECO:0000313" key="9">
    <source>
        <dbReference type="EMBL" id="OEJ90872.1"/>
    </source>
</evidence>
<keyword evidence="5 9" id="KW-0378">Hydrolase</keyword>
<feature type="compositionally biased region" description="Pro residues" evidence="7">
    <location>
        <begin position="106"/>
        <end position="116"/>
    </location>
</feature>
<comment type="catalytic activity">
    <reaction evidence="1">
        <text>Thiol-dependent hydrolysis of ester, thioester, amide, peptide and isopeptide bonds formed by the C-terminal Gly of ubiquitin (a 76-residue protein attached to proteins as an intracellular targeting signal).</text>
        <dbReference type="EC" id="3.4.19.12"/>
    </reaction>
</comment>
<proteinExistence type="predicted"/>
<dbReference type="GO" id="GO:0005634">
    <property type="term" value="C:nucleus"/>
    <property type="evidence" value="ECO:0007669"/>
    <property type="project" value="TreeGrafter"/>
</dbReference>
<dbReference type="InterPro" id="IPR050164">
    <property type="entry name" value="Peptidase_C19"/>
</dbReference>
<evidence type="ECO:0000259" key="8">
    <source>
        <dbReference type="PROSITE" id="PS50235"/>
    </source>
</evidence>
<feature type="compositionally biased region" description="Basic and acidic residues" evidence="7">
    <location>
        <begin position="307"/>
        <end position="327"/>
    </location>
</feature>
<feature type="compositionally biased region" description="Low complexity" evidence="7">
    <location>
        <begin position="38"/>
        <end position="47"/>
    </location>
</feature>
<dbReference type="CDD" id="cd02257">
    <property type="entry name" value="Peptidase_C19"/>
    <property type="match status" value="1"/>
</dbReference>
<dbReference type="InterPro" id="IPR028889">
    <property type="entry name" value="USP"/>
</dbReference>
<protein>
    <recommendedName>
        <fullName evidence="2">ubiquitinyl hydrolase 1</fullName>
        <ecNumber evidence="2">3.4.19.12</ecNumber>
    </recommendedName>
</protein>
<feature type="region of interest" description="Disordered" evidence="7">
    <location>
        <begin position="1"/>
        <end position="47"/>
    </location>
</feature>
<feature type="compositionally biased region" description="Polar residues" evidence="7">
    <location>
        <begin position="1"/>
        <end position="11"/>
    </location>
</feature>
<gene>
    <name evidence="9" type="ORF">AWRI3579_g447</name>
</gene>
<dbReference type="PANTHER" id="PTHR24006:SF687">
    <property type="entry name" value="UBIQUITIN CARBOXYL-TERMINAL HYDROLASE 10"/>
    <property type="match status" value="1"/>
</dbReference>
<organism evidence="9 10">
    <name type="scientific">Hanseniaspora osmophila</name>
    <dbReference type="NCBI Taxonomy" id="56408"/>
    <lineage>
        <taxon>Eukaryota</taxon>
        <taxon>Fungi</taxon>
        <taxon>Dikarya</taxon>
        <taxon>Ascomycota</taxon>
        <taxon>Saccharomycotina</taxon>
        <taxon>Saccharomycetes</taxon>
        <taxon>Saccharomycodales</taxon>
        <taxon>Saccharomycodaceae</taxon>
        <taxon>Hanseniaspora</taxon>
    </lineage>
</organism>
<dbReference type="GO" id="GO:0005829">
    <property type="term" value="C:cytosol"/>
    <property type="evidence" value="ECO:0007669"/>
    <property type="project" value="TreeGrafter"/>
</dbReference>
<dbReference type="InterPro" id="IPR018200">
    <property type="entry name" value="USP_CS"/>
</dbReference>
<evidence type="ECO:0000313" key="10">
    <source>
        <dbReference type="Proteomes" id="UP000095728"/>
    </source>
</evidence>